<dbReference type="EMBL" id="FUZE01000004">
    <property type="protein sequence ID" value="SKB60300.1"/>
    <property type="molecule type" value="Genomic_DNA"/>
</dbReference>
<evidence type="ECO:0000313" key="5">
    <source>
        <dbReference type="Proteomes" id="UP000251937"/>
    </source>
</evidence>
<evidence type="ECO:0000256" key="1">
    <source>
        <dbReference type="SAM" id="Coils"/>
    </source>
</evidence>
<name>A0AAX2IND8_9FLAO</name>
<keyword evidence="4" id="KW-1185">Reference proteome</keyword>
<keyword evidence="1" id="KW-0175">Coiled coil</keyword>
<protein>
    <recommendedName>
        <fullName evidence="6">Cell-wall binding lipoprotein</fullName>
    </recommendedName>
</protein>
<reference evidence="3 5" key="2">
    <citation type="submission" date="2018-06" db="EMBL/GenBank/DDBJ databases">
        <authorList>
            <consortium name="Pathogen Informatics"/>
            <person name="Doyle S."/>
        </authorList>
    </citation>
    <scope>NUCLEOTIDE SEQUENCE [LARGE SCALE GENOMIC DNA]</scope>
    <source>
        <strain evidence="3 5">NCTC11212</strain>
    </source>
</reference>
<dbReference type="EMBL" id="UAVR01000014">
    <property type="protein sequence ID" value="SQA91367.1"/>
    <property type="molecule type" value="Genomic_DNA"/>
</dbReference>
<gene>
    <name evidence="3" type="ORF">NCTC11212_02999</name>
    <name evidence="2" type="ORF">SAMN05421800_10468</name>
</gene>
<reference evidence="2 4" key="1">
    <citation type="submission" date="2017-02" db="EMBL/GenBank/DDBJ databases">
        <authorList>
            <person name="Varghese N."/>
            <person name="Submissions S."/>
        </authorList>
    </citation>
    <scope>NUCLEOTIDE SEQUENCE [LARGE SCALE GENOMIC DNA]</scope>
    <source>
        <strain evidence="2 4">DSM 16775</strain>
    </source>
</reference>
<dbReference type="Proteomes" id="UP000190669">
    <property type="component" value="Unassembled WGS sequence"/>
</dbReference>
<proteinExistence type="predicted"/>
<dbReference type="KEGG" id="cbp:EB354_06985"/>
<dbReference type="PROSITE" id="PS51257">
    <property type="entry name" value="PROKAR_LIPOPROTEIN"/>
    <property type="match status" value="1"/>
</dbReference>
<feature type="coiled-coil region" evidence="1">
    <location>
        <begin position="59"/>
        <end position="86"/>
    </location>
</feature>
<evidence type="ECO:0008006" key="6">
    <source>
        <dbReference type="Google" id="ProtNLM"/>
    </source>
</evidence>
<dbReference type="RefSeq" id="WP_079464629.1">
    <property type="nucleotide sequence ID" value="NZ_CP033934.1"/>
</dbReference>
<accession>A0AAX2IND8</accession>
<organism evidence="3 5">
    <name type="scientific">Chryseobacterium balustinum</name>
    <dbReference type="NCBI Taxonomy" id="246"/>
    <lineage>
        <taxon>Bacteria</taxon>
        <taxon>Pseudomonadati</taxon>
        <taxon>Bacteroidota</taxon>
        <taxon>Flavobacteriia</taxon>
        <taxon>Flavobacteriales</taxon>
        <taxon>Weeksellaceae</taxon>
        <taxon>Chryseobacterium group</taxon>
        <taxon>Chryseobacterium</taxon>
    </lineage>
</organism>
<comment type="caution">
    <text evidence="3">The sequence shown here is derived from an EMBL/GenBank/DDBJ whole genome shotgun (WGS) entry which is preliminary data.</text>
</comment>
<evidence type="ECO:0000313" key="2">
    <source>
        <dbReference type="EMBL" id="SKB60300.1"/>
    </source>
</evidence>
<evidence type="ECO:0000313" key="4">
    <source>
        <dbReference type="Proteomes" id="UP000190669"/>
    </source>
</evidence>
<sequence length="197" mass="22902">MKKILIASTLFLLIVSCSKKSETNPLENNAVDNVESSVSNSLKSGRGKGNMVLEIYSELLKNDKNLQDLEQRIEKVRTETQSTISEYEKIIYKSDSYYDDAKQLTRSINDSLMKKEIEREIKFSSEKYDLKTQKIKDLIIKINQNKSIIENQHTIFKIKKTLPEIEKYQNAHPLKTDSLNNFINKQNQLLNELKNLK</sequence>
<dbReference type="AlphaFoldDB" id="A0AAX2IND8"/>
<dbReference type="Proteomes" id="UP000251937">
    <property type="component" value="Unassembled WGS sequence"/>
</dbReference>
<evidence type="ECO:0000313" key="3">
    <source>
        <dbReference type="EMBL" id="SQA91367.1"/>
    </source>
</evidence>